<gene>
    <name evidence="1" type="ORF">ACOF00016_LOCUS8865</name>
</gene>
<dbReference type="EMBL" id="HBIM01010606">
    <property type="protein sequence ID" value="CAE0411546.1"/>
    <property type="molecule type" value="Transcribed_RNA"/>
</dbReference>
<reference evidence="1" key="1">
    <citation type="submission" date="2021-01" db="EMBL/GenBank/DDBJ databases">
        <authorList>
            <person name="Corre E."/>
            <person name="Pelletier E."/>
            <person name="Niang G."/>
            <person name="Scheremetjew M."/>
            <person name="Finn R."/>
            <person name="Kale V."/>
            <person name="Holt S."/>
            <person name="Cochrane G."/>
            <person name="Meng A."/>
            <person name="Brown T."/>
            <person name="Cohen L."/>
        </authorList>
    </citation>
    <scope>NUCLEOTIDE SEQUENCE</scope>
    <source>
        <strain evidence="1">CCMP127</strain>
    </source>
</reference>
<dbReference type="AlphaFoldDB" id="A0A7S3L4M3"/>
<sequence length="262" mass="29659">MVIGIYGEDSSHYDMIARKGEIPCRAFGEDCCAPYCSEDDTYSIISYGFLLDNDEISTEPLVVVHLSTMRRNSVHVFQQDSANTTVWKSVTNFGLGRSQNTIAFAGRKIVAVDVNNEVTSDDPNGGSQRVDLLLFTWDANDTWRISVNQTFMIQDAPLPRHHFLNMRDKPPMLSQDGSVLAITIVDSYMDRPVEKHRFVQILIYHWNDKGNSKNGGGWFLHRVVDLTECNDQTKNVVQIQMSGNGKRMILFQDDFSVRTIGI</sequence>
<protein>
    <submittedName>
        <fullName evidence="1">Uncharacterized protein</fullName>
    </submittedName>
</protein>
<organism evidence="1">
    <name type="scientific">Amphora coffeiformis</name>
    <dbReference type="NCBI Taxonomy" id="265554"/>
    <lineage>
        <taxon>Eukaryota</taxon>
        <taxon>Sar</taxon>
        <taxon>Stramenopiles</taxon>
        <taxon>Ochrophyta</taxon>
        <taxon>Bacillariophyta</taxon>
        <taxon>Bacillariophyceae</taxon>
        <taxon>Bacillariophycidae</taxon>
        <taxon>Thalassiophysales</taxon>
        <taxon>Catenulaceae</taxon>
        <taxon>Amphora</taxon>
    </lineage>
</organism>
<accession>A0A7S3L4M3</accession>
<name>A0A7S3L4M3_9STRA</name>
<evidence type="ECO:0000313" key="1">
    <source>
        <dbReference type="EMBL" id="CAE0411546.1"/>
    </source>
</evidence>
<proteinExistence type="predicted"/>